<reference evidence="1 2" key="1">
    <citation type="submission" date="2023-01" db="EMBL/GenBank/DDBJ databases">
        <title>Novel diversity within Roseofilum (Cyanobacteria; Desertifilaceae) from marine benthic mats with descriptions of four novel species.</title>
        <authorList>
            <person name="Wang Y."/>
            <person name="Berthold D.E."/>
            <person name="Hu J."/>
            <person name="Lefler F.W."/>
            <person name="Laughinghouse H.D. IV."/>
        </authorList>
    </citation>
    <scope>NUCLEOTIDE SEQUENCE [LARGE SCALE GENOMIC DNA]</scope>
    <source>
        <strain evidence="1 2">BLCC-M143</strain>
    </source>
</reference>
<evidence type="ECO:0008006" key="3">
    <source>
        <dbReference type="Google" id="ProtNLM"/>
    </source>
</evidence>
<name>A0ABT7BZT7_9CYAN</name>
<sequence>MIQLKIDDRWQDKITKIASDRQTTPEEVMQEAIALYLGEVAANSGDRLVALEQDVIILKSTVDRLRTLVTVMRQQQLNAPSNVISETSAIADIDDDDDIYDEPDEILYDFLEPS</sequence>
<accession>A0ABT7BZT7</accession>
<dbReference type="EMBL" id="JAQOSQ010000019">
    <property type="protein sequence ID" value="MDJ1184725.1"/>
    <property type="molecule type" value="Genomic_DNA"/>
</dbReference>
<evidence type="ECO:0000313" key="1">
    <source>
        <dbReference type="EMBL" id="MDJ1184725.1"/>
    </source>
</evidence>
<comment type="caution">
    <text evidence="1">The sequence shown here is derived from an EMBL/GenBank/DDBJ whole genome shotgun (WGS) entry which is preliminary data.</text>
</comment>
<evidence type="ECO:0000313" key="2">
    <source>
        <dbReference type="Proteomes" id="UP001232992"/>
    </source>
</evidence>
<organism evidence="1 2">
    <name type="scientific">Roseofilum casamattae BLCC-M143</name>
    <dbReference type="NCBI Taxonomy" id="3022442"/>
    <lineage>
        <taxon>Bacteria</taxon>
        <taxon>Bacillati</taxon>
        <taxon>Cyanobacteriota</taxon>
        <taxon>Cyanophyceae</taxon>
        <taxon>Desertifilales</taxon>
        <taxon>Desertifilaceae</taxon>
        <taxon>Roseofilum</taxon>
        <taxon>Roseofilum casamattae</taxon>
    </lineage>
</organism>
<keyword evidence="2" id="KW-1185">Reference proteome</keyword>
<gene>
    <name evidence="1" type="ORF">PMH09_16170</name>
</gene>
<proteinExistence type="predicted"/>
<dbReference type="Proteomes" id="UP001232992">
    <property type="component" value="Unassembled WGS sequence"/>
</dbReference>
<dbReference type="RefSeq" id="WP_283759380.1">
    <property type="nucleotide sequence ID" value="NZ_JAQOSQ010000019.1"/>
</dbReference>
<protein>
    <recommendedName>
        <fullName evidence="3">CopG family transcriptional regulator</fullName>
    </recommendedName>
</protein>